<dbReference type="Proteomes" id="UP001478133">
    <property type="component" value="Unassembled WGS sequence"/>
</dbReference>
<reference evidence="2 3" key="1">
    <citation type="submission" date="2024-03" db="EMBL/GenBank/DDBJ databases">
        <title>Human intestinal bacterial collection.</title>
        <authorList>
            <person name="Pauvert C."/>
            <person name="Hitch T.C.A."/>
            <person name="Clavel T."/>
        </authorList>
    </citation>
    <scope>NUCLEOTIDE SEQUENCE [LARGE SCALE GENOMIC DNA]</scope>
    <source>
        <strain evidence="2 3">CLA-AP-H18</strain>
    </source>
</reference>
<keyword evidence="1" id="KW-0812">Transmembrane</keyword>
<keyword evidence="1" id="KW-0472">Membrane</keyword>
<gene>
    <name evidence="2" type="ORF">ABFO16_04785</name>
</gene>
<dbReference type="RefSeq" id="WP_211147166.1">
    <property type="nucleotide sequence ID" value="NZ_JBBMEY010000016.1"/>
</dbReference>
<dbReference type="EMBL" id="JBBMFI010000013">
    <property type="protein sequence ID" value="MEQ2565552.1"/>
    <property type="molecule type" value="Genomic_DNA"/>
</dbReference>
<keyword evidence="3" id="KW-1185">Reference proteome</keyword>
<comment type="caution">
    <text evidence="2">The sequence shown here is derived from an EMBL/GenBank/DDBJ whole genome shotgun (WGS) entry which is preliminary data.</text>
</comment>
<evidence type="ECO:0000313" key="2">
    <source>
        <dbReference type="EMBL" id="MEQ2565552.1"/>
    </source>
</evidence>
<evidence type="ECO:0000256" key="1">
    <source>
        <dbReference type="SAM" id="Phobius"/>
    </source>
</evidence>
<proteinExistence type="predicted"/>
<sequence length="325" mass="35833">MSKDQELVKVKRDTKSLVIKNLIVMAVLIIIALTGVISWFTNKTEATADGINVICEAPKGLKIAVVQHGEPAPDVNDETQWSEGEITLTKEDYPFLKEQSIIEITSDGTDFYKPKLTQENGKAKPDTSSEWDVADKDSYLSIDVYMKTGEDHMVYLNSGTEISPISTTLTGEQSGNKSDDGDFSKDCIVGAVRLSTVNSADSKLKNLWIPAPQIHYDSDKKEVTLGNTSGDTFKHKYWKVTKNSDGKTGKPTGTAPVEYKDVITNTNNDFKLGKNYDFAMLTKKQPSDKYASGMTTVNIWVDGEDDEARFAMVGGKFKATIKLSL</sequence>
<keyword evidence="1" id="KW-1133">Transmembrane helix</keyword>
<name>A0ABV1HTB6_9FIRM</name>
<protein>
    <recommendedName>
        <fullName evidence="4">DUF4179 domain-containing protein</fullName>
    </recommendedName>
</protein>
<accession>A0ABV1HTB6</accession>
<evidence type="ECO:0000313" key="3">
    <source>
        <dbReference type="Proteomes" id="UP001478133"/>
    </source>
</evidence>
<evidence type="ECO:0008006" key="4">
    <source>
        <dbReference type="Google" id="ProtNLM"/>
    </source>
</evidence>
<feature type="transmembrane region" description="Helical" evidence="1">
    <location>
        <begin position="21"/>
        <end position="40"/>
    </location>
</feature>
<organism evidence="2 3">
    <name type="scientific">Ruminococcoides intestinihominis</name>
    <dbReference type="NCBI Taxonomy" id="3133161"/>
    <lineage>
        <taxon>Bacteria</taxon>
        <taxon>Bacillati</taxon>
        <taxon>Bacillota</taxon>
        <taxon>Clostridia</taxon>
        <taxon>Eubacteriales</taxon>
        <taxon>Oscillospiraceae</taxon>
        <taxon>Ruminococcoides</taxon>
    </lineage>
</organism>